<comment type="caution">
    <text evidence="1">The sequence shown here is derived from an EMBL/GenBank/DDBJ whole genome shotgun (WGS) entry which is preliminary data.</text>
</comment>
<dbReference type="EMBL" id="FNQC01000007">
    <property type="protein sequence ID" value="SDZ18565.1"/>
    <property type="molecule type" value="Genomic_DNA"/>
</dbReference>
<keyword evidence="2" id="KW-1185">Reference proteome</keyword>
<sequence>MKFFRHQPLLDQVKSMDVCAETGFKNRGLVGTFRNRTIGNSNNSEKGVN</sequence>
<evidence type="ECO:0000313" key="2">
    <source>
        <dbReference type="Proteomes" id="UP000199663"/>
    </source>
</evidence>
<accession>A0A1H3QZT4</accession>
<evidence type="ECO:0000313" key="1">
    <source>
        <dbReference type="EMBL" id="SDZ18565.1"/>
    </source>
</evidence>
<name>A0A1H3QZT4_9BACT</name>
<dbReference type="Proteomes" id="UP000199663">
    <property type="component" value="Unassembled WGS sequence"/>
</dbReference>
<organism evidence="1 2">
    <name type="scientific">Rhodonellum ikkaensis</name>
    <dbReference type="NCBI Taxonomy" id="336829"/>
    <lineage>
        <taxon>Bacteria</taxon>
        <taxon>Pseudomonadati</taxon>
        <taxon>Bacteroidota</taxon>
        <taxon>Cytophagia</taxon>
        <taxon>Cytophagales</taxon>
        <taxon>Cytophagaceae</taxon>
        <taxon>Rhodonellum</taxon>
    </lineage>
</organism>
<reference evidence="1 2" key="1">
    <citation type="submission" date="2016-10" db="EMBL/GenBank/DDBJ databases">
        <authorList>
            <person name="Varghese N."/>
            <person name="Submissions S."/>
        </authorList>
    </citation>
    <scope>NUCLEOTIDE SEQUENCE [LARGE SCALE GENOMIC DNA]</scope>
    <source>
        <strain evidence="1 2">DSM 17997</strain>
    </source>
</reference>
<protein>
    <recommendedName>
        <fullName evidence="3">HTH araC/xylS-type domain-containing protein</fullName>
    </recommendedName>
</protein>
<proteinExistence type="predicted"/>
<evidence type="ECO:0008006" key="3">
    <source>
        <dbReference type="Google" id="ProtNLM"/>
    </source>
</evidence>
<gene>
    <name evidence="1" type="ORF">SAMN05444412_10784</name>
</gene>